<keyword evidence="2" id="KW-1185">Reference proteome</keyword>
<evidence type="ECO:0000313" key="1">
    <source>
        <dbReference type="EMBL" id="VDP67824.1"/>
    </source>
</evidence>
<gene>
    <name evidence="1" type="ORF">SMTD_LOCUS15155</name>
</gene>
<accession>A0A183PLB8</accession>
<dbReference type="AlphaFoldDB" id="A0A183PLB8"/>
<reference evidence="1 2" key="1">
    <citation type="submission" date="2018-11" db="EMBL/GenBank/DDBJ databases">
        <authorList>
            <consortium name="Pathogen Informatics"/>
        </authorList>
    </citation>
    <scope>NUCLEOTIDE SEQUENCE [LARGE SCALE GENOMIC DNA]</scope>
    <source>
        <strain>Denwood</strain>
        <strain evidence="2">Zambia</strain>
    </source>
</reference>
<dbReference type="EMBL" id="UZAL01035490">
    <property type="protein sequence ID" value="VDP67824.1"/>
    <property type="molecule type" value="Genomic_DNA"/>
</dbReference>
<dbReference type="Proteomes" id="UP000269396">
    <property type="component" value="Unassembled WGS sequence"/>
</dbReference>
<organism evidence="1 2">
    <name type="scientific">Schistosoma mattheei</name>
    <dbReference type="NCBI Taxonomy" id="31246"/>
    <lineage>
        <taxon>Eukaryota</taxon>
        <taxon>Metazoa</taxon>
        <taxon>Spiralia</taxon>
        <taxon>Lophotrochozoa</taxon>
        <taxon>Platyhelminthes</taxon>
        <taxon>Trematoda</taxon>
        <taxon>Digenea</taxon>
        <taxon>Strigeidida</taxon>
        <taxon>Schistosomatoidea</taxon>
        <taxon>Schistosomatidae</taxon>
        <taxon>Schistosoma</taxon>
    </lineage>
</organism>
<proteinExistence type="predicted"/>
<protein>
    <submittedName>
        <fullName evidence="1">Uncharacterized protein</fullName>
    </submittedName>
</protein>
<evidence type="ECO:0000313" key="2">
    <source>
        <dbReference type="Proteomes" id="UP000269396"/>
    </source>
</evidence>
<sequence length="69" mass="8096">MSIYLCLQCSIVSGNHRKNIDCLTCLFQHLEKIIGKLTCDIFECYYRCVRILLNNNNNNNNNNPIHCFE</sequence>
<name>A0A183PLB8_9TREM</name>